<evidence type="ECO:0000259" key="4">
    <source>
        <dbReference type="PROSITE" id="PS50004"/>
    </source>
</evidence>
<evidence type="ECO:0000313" key="5">
    <source>
        <dbReference type="EMBL" id="MBN3275428.1"/>
    </source>
</evidence>
<sequence>MIDEPSGFTAAAAVPAPLCALNRTATIWKTLSPFWGEEYNVHLPPTFHTLSFHVLDEDSLSRDDVIGKVSITKEVLATKPQGFDGWMSLTEVDPDEEVQGEIHLQISIQNRRLRCHVFEARDLARKDRNGASDPFVRVRYNGKTHESTVVKRSCYPRWNESFEFELDESLCENTLSVEVWDWDLVSKNDFLGKVRTDMPSILYTTGSHEAHSKHTIPSIYYREPRSTQQAHNTFHMLQGATKLSSSNTAYHKRLLGCTSNVVFNRIDIN</sequence>
<dbReference type="SMART" id="SM00239">
    <property type="entry name" value="C2"/>
    <property type="match status" value="2"/>
</dbReference>
<dbReference type="PANTHER" id="PTHR45911">
    <property type="entry name" value="C2 DOMAIN-CONTAINING PROTEIN"/>
    <property type="match status" value="1"/>
</dbReference>
<evidence type="ECO:0000256" key="2">
    <source>
        <dbReference type="ARBA" id="ARBA00022723"/>
    </source>
</evidence>
<dbReference type="InterPro" id="IPR000008">
    <property type="entry name" value="C2_dom"/>
</dbReference>
<accession>A0ABS2XN28</accession>
<organism evidence="5 6">
    <name type="scientific">Polyodon spathula</name>
    <name type="common">North American paddlefish</name>
    <name type="synonym">Squalus spathula</name>
    <dbReference type="NCBI Taxonomy" id="7913"/>
    <lineage>
        <taxon>Eukaryota</taxon>
        <taxon>Metazoa</taxon>
        <taxon>Chordata</taxon>
        <taxon>Craniata</taxon>
        <taxon>Vertebrata</taxon>
        <taxon>Euteleostomi</taxon>
        <taxon>Actinopterygii</taxon>
        <taxon>Chondrostei</taxon>
        <taxon>Acipenseriformes</taxon>
        <taxon>Polyodontidae</taxon>
        <taxon>Polyodon</taxon>
    </lineage>
</organism>
<dbReference type="SUPFAM" id="SSF49562">
    <property type="entry name" value="C2 domain (Calcium/lipid-binding domain, CaLB)"/>
    <property type="match status" value="2"/>
</dbReference>
<dbReference type="PROSITE" id="PS50004">
    <property type="entry name" value="C2"/>
    <property type="match status" value="2"/>
</dbReference>
<evidence type="ECO:0000256" key="3">
    <source>
        <dbReference type="ARBA" id="ARBA00022837"/>
    </source>
</evidence>
<keyword evidence="2" id="KW-0479">Metal-binding</keyword>
<keyword evidence="3" id="KW-0106">Calcium</keyword>
<evidence type="ECO:0000256" key="1">
    <source>
        <dbReference type="ARBA" id="ARBA00007923"/>
    </source>
</evidence>
<feature type="non-terminal residue" evidence="5">
    <location>
        <position position="269"/>
    </location>
</feature>
<proteinExistence type="inferred from homology"/>
<reference evidence="5" key="1">
    <citation type="journal article" date="2021" name="Cell">
        <title>Tracing the genetic footprints of vertebrate landing in non-teleost ray-finned fishes.</title>
        <authorList>
            <person name="Bi X."/>
            <person name="Wang K."/>
            <person name="Yang L."/>
            <person name="Pan H."/>
            <person name="Jiang H."/>
            <person name="Wei Q."/>
            <person name="Fang M."/>
            <person name="Yu H."/>
            <person name="Zhu C."/>
            <person name="Cai Y."/>
            <person name="He Y."/>
            <person name="Gan X."/>
            <person name="Zeng H."/>
            <person name="Yu D."/>
            <person name="Zhu Y."/>
            <person name="Jiang H."/>
            <person name="Qiu Q."/>
            <person name="Yang H."/>
            <person name="Zhang Y.E."/>
            <person name="Wang W."/>
            <person name="Zhu M."/>
            <person name="He S."/>
            <person name="Zhang G."/>
        </authorList>
    </citation>
    <scope>NUCLEOTIDE SEQUENCE</scope>
    <source>
        <strain evidence="5">Pddl_001</strain>
    </source>
</reference>
<evidence type="ECO:0000313" key="6">
    <source>
        <dbReference type="Proteomes" id="UP001166093"/>
    </source>
</evidence>
<feature type="non-terminal residue" evidence="5">
    <location>
        <position position="1"/>
    </location>
</feature>
<gene>
    <name evidence="5" type="primary">Rasa4_0</name>
    <name evidence="5" type="ORF">GTO93_0016109</name>
</gene>
<name>A0ABS2XN28_POLSP</name>
<keyword evidence="6" id="KW-1185">Reference proteome</keyword>
<dbReference type="Pfam" id="PF00168">
    <property type="entry name" value="C2"/>
    <property type="match status" value="2"/>
</dbReference>
<dbReference type="InterPro" id="IPR035892">
    <property type="entry name" value="C2_domain_sf"/>
</dbReference>
<dbReference type="Gene3D" id="2.60.40.150">
    <property type="entry name" value="C2 domain"/>
    <property type="match status" value="2"/>
</dbReference>
<feature type="domain" description="C2" evidence="4">
    <location>
        <begin position="94"/>
        <end position="211"/>
    </location>
</feature>
<dbReference type="EMBL" id="JAAWVQ010050611">
    <property type="protein sequence ID" value="MBN3275428.1"/>
    <property type="molecule type" value="Genomic_DNA"/>
</dbReference>
<protein>
    <submittedName>
        <fullName evidence="5">RASL2 protein</fullName>
    </submittedName>
</protein>
<dbReference type="Proteomes" id="UP001166093">
    <property type="component" value="Unassembled WGS sequence"/>
</dbReference>
<comment type="caution">
    <text evidence="5">The sequence shown here is derived from an EMBL/GenBank/DDBJ whole genome shotgun (WGS) entry which is preliminary data.</text>
</comment>
<dbReference type="PANTHER" id="PTHR45911:SF4">
    <property type="entry name" value="MULTIPLE C2 AND TRANSMEMBRANE DOMAIN-CONTAINING PROTEIN"/>
    <property type="match status" value="1"/>
</dbReference>
<dbReference type="PRINTS" id="PR00360">
    <property type="entry name" value="C2DOMAIN"/>
</dbReference>
<comment type="similarity">
    <text evidence="1">Belongs to the MCTP family.</text>
</comment>
<feature type="domain" description="C2" evidence="4">
    <location>
        <begin position="1"/>
        <end position="87"/>
    </location>
</feature>